<gene>
    <name evidence="2" type="ORF">B0T21DRAFT_171420</name>
</gene>
<feature type="signal peptide" evidence="1">
    <location>
        <begin position="1"/>
        <end position="24"/>
    </location>
</feature>
<dbReference type="EMBL" id="JAUKTV010000006">
    <property type="protein sequence ID" value="KAK0735949.1"/>
    <property type="molecule type" value="Genomic_DNA"/>
</dbReference>
<dbReference type="AlphaFoldDB" id="A0AA40EC15"/>
<feature type="chain" id="PRO_5041296175" description="Secreted protein" evidence="1">
    <location>
        <begin position="25"/>
        <end position="76"/>
    </location>
</feature>
<organism evidence="2 3">
    <name type="scientific">Apiosordaria backusii</name>
    <dbReference type="NCBI Taxonomy" id="314023"/>
    <lineage>
        <taxon>Eukaryota</taxon>
        <taxon>Fungi</taxon>
        <taxon>Dikarya</taxon>
        <taxon>Ascomycota</taxon>
        <taxon>Pezizomycotina</taxon>
        <taxon>Sordariomycetes</taxon>
        <taxon>Sordariomycetidae</taxon>
        <taxon>Sordariales</taxon>
        <taxon>Lasiosphaeriaceae</taxon>
        <taxon>Apiosordaria</taxon>
    </lineage>
</organism>
<evidence type="ECO:0000256" key="1">
    <source>
        <dbReference type="SAM" id="SignalP"/>
    </source>
</evidence>
<proteinExistence type="predicted"/>
<sequence>MFWLVSRWWRVTWVGLCRPIATKATKLRRSRVCLPRGGRLRSAGLLREKAATSLAGHLLSHPTLSQQGLGNIDQSF</sequence>
<keyword evidence="3" id="KW-1185">Reference proteome</keyword>
<accession>A0AA40EC15</accession>
<evidence type="ECO:0008006" key="4">
    <source>
        <dbReference type="Google" id="ProtNLM"/>
    </source>
</evidence>
<reference evidence="2" key="1">
    <citation type="submission" date="2023-06" db="EMBL/GenBank/DDBJ databases">
        <title>Genome-scale phylogeny and comparative genomics of the fungal order Sordariales.</title>
        <authorList>
            <consortium name="Lawrence Berkeley National Laboratory"/>
            <person name="Hensen N."/>
            <person name="Bonometti L."/>
            <person name="Westerberg I."/>
            <person name="Brannstrom I.O."/>
            <person name="Guillou S."/>
            <person name="Cros-Aarteil S."/>
            <person name="Calhoun S."/>
            <person name="Haridas S."/>
            <person name="Kuo A."/>
            <person name="Mondo S."/>
            <person name="Pangilinan J."/>
            <person name="Riley R."/>
            <person name="Labutti K."/>
            <person name="Andreopoulos B."/>
            <person name="Lipzen A."/>
            <person name="Chen C."/>
            <person name="Yanf M."/>
            <person name="Daum C."/>
            <person name="Ng V."/>
            <person name="Clum A."/>
            <person name="Steindorff A."/>
            <person name="Ohm R."/>
            <person name="Martin F."/>
            <person name="Silar P."/>
            <person name="Natvig D."/>
            <person name="Lalanne C."/>
            <person name="Gautier V."/>
            <person name="Ament-Velasquez S.L."/>
            <person name="Kruys A."/>
            <person name="Hutchinson M.I."/>
            <person name="Powell A.J."/>
            <person name="Barry K."/>
            <person name="Miller A.N."/>
            <person name="Grigoriev I.V."/>
            <person name="Debuchy R."/>
            <person name="Gladieux P."/>
            <person name="Thoren M.H."/>
            <person name="Johannesson H."/>
        </authorList>
    </citation>
    <scope>NUCLEOTIDE SEQUENCE</scope>
    <source>
        <strain evidence="2">CBS 540.89</strain>
    </source>
</reference>
<comment type="caution">
    <text evidence="2">The sequence shown here is derived from an EMBL/GenBank/DDBJ whole genome shotgun (WGS) entry which is preliminary data.</text>
</comment>
<keyword evidence="1" id="KW-0732">Signal</keyword>
<name>A0AA40EC15_9PEZI</name>
<evidence type="ECO:0000313" key="2">
    <source>
        <dbReference type="EMBL" id="KAK0735949.1"/>
    </source>
</evidence>
<dbReference type="Proteomes" id="UP001172159">
    <property type="component" value="Unassembled WGS sequence"/>
</dbReference>
<evidence type="ECO:0000313" key="3">
    <source>
        <dbReference type="Proteomes" id="UP001172159"/>
    </source>
</evidence>
<protein>
    <recommendedName>
        <fullName evidence="4">Secreted protein</fullName>
    </recommendedName>
</protein>